<evidence type="ECO:0000256" key="1">
    <source>
        <dbReference type="ARBA" id="ARBA00023157"/>
    </source>
</evidence>
<feature type="chain" id="PRO_5008373253" evidence="3">
    <location>
        <begin position="21"/>
        <end position="910"/>
    </location>
</feature>
<reference evidence="5" key="2">
    <citation type="submission" date="2016-06" db="EMBL/GenBank/DDBJ databases">
        <title>The genome of a short-lived fish provides insights into sex chromosome evolution and the genetic control of aging.</title>
        <authorList>
            <person name="Reichwald K."/>
            <person name="Felder M."/>
            <person name="Petzold A."/>
            <person name="Koch P."/>
            <person name="Groth M."/>
            <person name="Platzer M."/>
        </authorList>
    </citation>
    <scope>NUCLEOTIDE SEQUENCE</scope>
    <source>
        <tissue evidence="5">Brain</tissue>
    </source>
</reference>
<dbReference type="EMBL" id="HAEE01006576">
    <property type="protein sequence ID" value="SBR26596.1"/>
    <property type="molecule type" value="Transcribed_RNA"/>
</dbReference>
<dbReference type="InterPro" id="IPR042235">
    <property type="entry name" value="ZP-C_dom"/>
</dbReference>
<proteinExistence type="predicted"/>
<evidence type="ECO:0000256" key="3">
    <source>
        <dbReference type="SAM" id="SignalP"/>
    </source>
</evidence>
<dbReference type="InterPro" id="IPR048290">
    <property type="entry name" value="ZP_chr"/>
</dbReference>
<dbReference type="PANTHER" id="PTHR47130:SF3">
    <property type="entry name" value="ZONA PELLUCIDA PROTEIN"/>
    <property type="match status" value="1"/>
</dbReference>
<evidence type="ECO:0000259" key="4">
    <source>
        <dbReference type="PROSITE" id="PS51034"/>
    </source>
</evidence>
<dbReference type="Pfam" id="PF23344">
    <property type="entry name" value="ZP-N"/>
    <property type="match status" value="1"/>
</dbReference>
<reference evidence="5" key="1">
    <citation type="submission" date="2016-05" db="EMBL/GenBank/DDBJ databases">
        <authorList>
            <person name="Lavstsen T."/>
            <person name="Jespersen J.S."/>
        </authorList>
    </citation>
    <scope>NUCLEOTIDE SEQUENCE</scope>
    <source>
        <tissue evidence="5">Brain</tissue>
    </source>
</reference>
<dbReference type="InterPro" id="IPR055355">
    <property type="entry name" value="ZP-C"/>
</dbReference>
<dbReference type="Gene3D" id="2.60.40.3210">
    <property type="entry name" value="Zona pellucida, ZP-N domain"/>
    <property type="match status" value="1"/>
</dbReference>
<evidence type="ECO:0000256" key="2">
    <source>
        <dbReference type="ARBA" id="ARBA00023180"/>
    </source>
</evidence>
<feature type="non-terminal residue" evidence="5">
    <location>
        <position position="910"/>
    </location>
</feature>
<dbReference type="Gene3D" id="2.60.40.4100">
    <property type="entry name" value="Zona pellucida, ZP-C domain"/>
    <property type="match status" value="1"/>
</dbReference>
<dbReference type="PRINTS" id="PR00023">
    <property type="entry name" value="ZPELLUCIDA"/>
</dbReference>
<dbReference type="Pfam" id="PF26562">
    <property type="entry name" value="Ig-like"/>
    <property type="match status" value="1"/>
</dbReference>
<gene>
    <name evidence="5" type="primary">OLA.5226</name>
</gene>
<dbReference type="PANTHER" id="PTHR47130">
    <property type="entry name" value="SI:DKEY-19B23.11-RELATED"/>
    <property type="match status" value="1"/>
</dbReference>
<evidence type="ECO:0000313" key="5">
    <source>
        <dbReference type="EMBL" id="SBR26596.1"/>
    </source>
</evidence>
<dbReference type="PROSITE" id="PS51034">
    <property type="entry name" value="ZP_2"/>
    <property type="match status" value="1"/>
</dbReference>
<dbReference type="AlphaFoldDB" id="A0A1A8K2X7"/>
<feature type="signal peptide" evidence="3">
    <location>
        <begin position="1"/>
        <end position="20"/>
    </location>
</feature>
<protein>
    <submittedName>
        <fullName evidence="5">ZPA domain containing protein</fullName>
    </submittedName>
</protein>
<sequence>MRKPEMIVLWNLMAAAFVLGQTWPNAKLSSQPSSNLKVDCLANLMRISLDEALAVGNQLEVDAINGTKQVMVTPSLAARCGYSMESDPWGNTRIYTSLLGCYVDSKDDVTFNVGLKLKIFRSPADVISHDVSQTCSYTRWAPKEILCDRNYMEVSTYLTTKQAEAKGQETDDSKINTIPGASGEEHGIWKMTFYTPEAVSMVLKEVEQAGYSARTTPTRLVVRSPYHTSETYHEDVAGVPMEVLKVSVYQKEQNGINIVNLVAACPTGGVLFTDDHIAWHVPRRVTPLLEGKSKMVEMYMGINGQRLDKAQMAARKYTLSTTDFHIVVEIPIGSPDGYYKSHAPNYQYHITYTIEPMLEMLWRADATQDDTRYKILFPITTPPMARPPYTDDRTVPEERSFTVYVGTFLQDVELRNITFPNGVFTVEESIARGLMVQQHVLPNGTSVFSLQVSFDAEAVLKNNPEPLITTYSLAVVFGFVVLPEEIPFAHPVQLEASLKDVVLPTLDGTCDQDQFYVTVTYGSQGSSFNTLVGQRELTSDLADAYHYHDNGTHFTLQVPYAAEDTAFEVFDTASIRARLNLLLWDTKNHWMLNDFYLTCYFPLTTTRCHSNGTISALAVKVESVPNLNPNWLTLRDQSCKPVSSNKRFADFTFAADSCGTTRTFFGNYMLYENEIGLYHGGEKRVAHASPVEPDYRQTISCYYLVNDTKTLSFDAKPRKYEPKAEIGSGHMIVQMRLASDSSYNHFYEAEDYPVHQYLRQPLYFEAELMQSADSHLELILETCWANLEEDRTSLPSWDIIVNGCENADDGYTTTFHPVAMDTRIAVPSHFKRFSMKMFTFIADKKVLQHEIYVHCNIVICDKTNPTEGICQGQCANPTAVKPTDKGMKRAQRSTTTQELISTGPIVLTQW</sequence>
<dbReference type="InterPro" id="IPR001507">
    <property type="entry name" value="ZP_dom"/>
</dbReference>
<accession>A0A1A8K2X7</accession>
<keyword evidence="2" id="KW-0325">Glycoprotein</keyword>
<dbReference type="InterPro" id="IPR055356">
    <property type="entry name" value="ZP-N"/>
</dbReference>
<dbReference type="SMART" id="SM00241">
    <property type="entry name" value="ZP"/>
    <property type="match status" value="1"/>
</dbReference>
<name>A0A1A8K2X7_NOTKU</name>
<dbReference type="Pfam" id="PF00100">
    <property type="entry name" value="Zona_pellucida"/>
    <property type="match status" value="1"/>
</dbReference>
<dbReference type="InterPro" id="IPR058876">
    <property type="entry name" value="Ig-like_ZP"/>
</dbReference>
<organism evidence="5">
    <name type="scientific">Nothobranchius kuhntae</name>
    <name type="common">Beira killifish</name>
    <dbReference type="NCBI Taxonomy" id="321403"/>
    <lineage>
        <taxon>Eukaryota</taxon>
        <taxon>Metazoa</taxon>
        <taxon>Chordata</taxon>
        <taxon>Craniata</taxon>
        <taxon>Vertebrata</taxon>
        <taxon>Euteleostomi</taxon>
        <taxon>Actinopterygii</taxon>
        <taxon>Neopterygii</taxon>
        <taxon>Teleostei</taxon>
        <taxon>Neoteleostei</taxon>
        <taxon>Acanthomorphata</taxon>
        <taxon>Ovalentaria</taxon>
        <taxon>Atherinomorphae</taxon>
        <taxon>Cyprinodontiformes</taxon>
        <taxon>Nothobranchiidae</taxon>
        <taxon>Nothobranchius</taxon>
    </lineage>
</organism>
<feature type="domain" description="ZP" evidence="4">
    <location>
        <begin position="607"/>
        <end position="877"/>
    </location>
</feature>
<keyword evidence="1" id="KW-1015">Disulfide bond</keyword>
<keyword evidence="3" id="KW-0732">Signal</keyword>